<evidence type="ECO:0000259" key="5">
    <source>
        <dbReference type="Pfam" id="PF22624"/>
    </source>
</evidence>
<accession>A0AAJ5YQX8</accession>
<dbReference type="Pfam" id="PF01648">
    <property type="entry name" value="ACPS"/>
    <property type="match status" value="1"/>
</dbReference>
<evidence type="ECO:0008006" key="8">
    <source>
        <dbReference type="Google" id="ProtNLM"/>
    </source>
</evidence>
<sequence length="718" mass="80694">MIPQVWAVNVSQWNRPPYTQVKRQNAAFEDKAGAQIKSSIDQLLRPDDEVGAEKALQYFRPIDRIRSLIARILPRVYCANEGLEWSEIHFDKEPGGRPFVRLRDRYFDFNLSHDGDWVVMGFTREPGLRVGVDVMEMQLPSFEESSKSFCKTMEASMTDKERDYVLAIDDEAEILDRLLHLWTYKEAYTKAIGKGLGCDFRQVEVAFWEDPIFLHVQGQKLESIHWLDLSLESGEKATKSKVAIAIDGLKSLSERIVLFERDAIQQGHLQVWQYDAFIDLALNFSDRKRGPKNLRYVKSNPEFRRFLEDSGFISSFPEPPRASANASAYALRRTRLPVSKAKALANASKALREQVAQDSVGDAAAVSAPALTELDELVSAEQNLAASPSPPTDFRINELPEVVARATAQSYNFDVLLSSGRLPDSWRWLEDREVIYIPKWPSAKPGGGSVFVFRSGCYVTWGMSSETQHAFHREVIQPGTVPVESDVYTAPGDEAMEYVHIPNETTRVVGDLIVIGQPPHGGGLGGLPFRPNDQETTKGQAVFTLQSQLAFSQGIAASARLSVQESALSEYLASVSPIPGQLAAEGKVPLGRREVIRKLGTLLGLRQRVNLDRDNFIDDPEVYWENSRMETLYRSTCSALDIQPRFEALNEKLNHCENLLGVLRALLTEKSSHRMELIIIYLIAFEVVMAMLNHDYIPTPLAIWQYMFDTASSTESAT</sequence>
<feature type="domain" description="4'-phosphopantetheinyl transferase" evidence="3">
    <location>
        <begin position="129"/>
        <end position="228"/>
    </location>
</feature>
<dbReference type="Pfam" id="PF02582">
    <property type="entry name" value="DUF155"/>
    <property type="match status" value="1"/>
</dbReference>
<feature type="domain" description="4'-phosphopantetheinyl transferase N-terminal" evidence="5">
    <location>
        <begin position="53"/>
        <end position="120"/>
    </location>
</feature>
<reference evidence="6 7" key="1">
    <citation type="submission" date="2023-03" db="EMBL/GenBank/DDBJ databases">
        <title>Mating type loci evolution in Malassezia.</title>
        <authorList>
            <person name="Coelho M.A."/>
        </authorList>
    </citation>
    <scope>NUCLEOTIDE SEQUENCE [LARGE SCALE GENOMIC DNA]</scope>
    <source>
        <strain evidence="6 7">CBS 9725</strain>
    </source>
</reference>
<dbReference type="PANTHER" id="PTHR16255">
    <property type="entry name" value="REQUIRED FOR MEIOTIC NUCLEAR DIVISION PROTEIN 1 HOMOLOG"/>
    <property type="match status" value="1"/>
</dbReference>
<evidence type="ECO:0000256" key="1">
    <source>
        <dbReference type="ARBA" id="ARBA00008306"/>
    </source>
</evidence>
<dbReference type="PANTHER" id="PTHR16255:SF1">
    <property type="entry name" value="REQUIRED FOR MEIOTIC NUCLEAR DIVISION PROTEIN 1 HOMOLOG"/>
    <property type="match status" value="1"/>
</dbReference>
<keyword evidence="7" id="KW-1185">Reference proteome</keyword>
<dbReference type="GO" id="GO:0005739">
    <property type="term" value="C:mitochondrion"/>
    <property type="evidence" value="ECO:0007669"/>
    <property type="project" value="UniProtKB-ARBA"/>
</dbReference>
<comment type="similarity">
    <text evidence="1">Belongs to the RMD1/sif2 family.</text>
</comment>
<dbReference type="SUPFAM" id="SSF56214">
    <property type="entry name" value="4'-phosphopantetheinyl transferase"/>
    <property type="match status" value="2"/>
</dbReference>
<gene>
    <name evidence="6" type="ORF">MYAM1_000280</name>
</gene>
<feature type="domain" description="DUF155" evidence="4">
    <location>
        <begin position="450"/>
        <end position="650"/>
    </location>
</feature>
<evidence type="ECO:0000259" key="4">
    <source>
        <dbReference type="Pfam" id="PF02582"/>
    </source>
</evidence>
<organism evidence="6 7">
    <name type="scientific">Malassezia yamatoensis</name>
    <dbReference type="NCBI Taxonomy" id="253288"/>
    <lineage>
        <taxon>Eukaryota</taxon>
        <taxon>Fungi</taxon>
        <taxon>Dikarya</taxon>
        <taxon>Basidiomycota</taxon>
        <taxon>Ustilaginomycotina</taxon>
        <taxon>Malasseziomycetes</taxon>
        <taxon>Malasseziales</taxon>
        <taxon>Malasseziaceae</taxon>
        <taxon>Malassezia</taxon>
    </lineage>
</organism>
<dbReference type="InterPro" id="IPR037143">
    <property type="entry name" value="4-PPantetheinyl_Trfase_dom_sf"/>
</dbReference>
<evidence type="ECO:0000313" key="6">
    <source>
        <dbReference type="EMBL" id="WFC97565.1"/>
    </source>
</evidence>
<protein>
    <recommendedName>
        <fullName evidence="8">DUF155 domain-containing protein</fullName>
    </recommendedName>
</protein>
<name>A0AAJ5YQX8_9BASI</name>
<dbReference type="Gene3D" id="3.90.470.20">
    <property type="entry name" value="4'-phosphopantetheinyl transferase domain"/>
    <property type="match status" value="1"/>
</dbReference>
<proteinExistence type="inferred from homology"/>
<dbReference type="AlphaFoldDB" id="A0AAJ5YQX8"/>
<dbReference type="InterPro" id="IPR003734">
    <property type="entry name" value="DUF155"/>
</dbReference>
<dbReference type="GO" id="GO:0000287">
    <property type="term" value="F:magnesium ion binding"/>
    <property type="evidence" value="ECO:0007669"/>
    <property type="project" value="InterPro"/>
</dbReference>
<dbReference type="InterPro" id="IPR008278">
    <property type="entry name" value="4-PPantetheinyl_Trfase_dom"/>
</dbReference>
<keyword evidence="2" id="KW-0808">Transferase</keyword>
<dbReference type="Pfam" id="PF22624">
    <property type="entry name" value="AASDHPPT_N"/>
    <property type="match status" value="1"/>
</dbReference>
<evidence type="ECO:0000256" key="2">
    <source>
        <dbReference type="ARBA" id="ARBA00022679"/>
    </source>
</evidence>
<dbReference type="InterPro" id="IPR055066">
    <property type="entry name" value="AASDHPPT_N"/>
</dbReference>
<dbReference type="EMBL" id="CP119943">
    <property type="protein sequence ID" value="WFC97565.1"/>
    <property type="molecule type" value="Genomic_DNA"/>
</dbReference>
<evidence type="ECO:0000313" key="7">
    <source>
        <dbReference type="Proteomes" id="UP001219567"/>
    </source>
</evidence>
<dbReference type="Proteomes" id="UP001219567">
    <property type="component" value="Chromosome 1"/>
</dbReference>
<dbReference type="InterPro" id="IPR051624">
    <property type="entry name" value="RMD1/Sad1-interacting"/>
</dbReference>
<dbReference type="GO" id="GO:0070131">
    <property type="term" value="P:positive regulation of mitochondrial translation"/>
    <property type="evidence" value="ECO:0007669"/>
    <property type="project" value="TreeGrafter"/>
</dbReference>
<dbReference type="GO" id="GO:0008897">
    <property type="term" value="F:holo-[acyl-carrier-protein] synthase activity"/>
    <property type="evidence" value="ECO:0007669"/>
    <property type="project" value="InterPro"/>
</dbReference>
<evidence type="ECO:0000259" key="3">
    <source>
        <dbReference type="Pfam" id="PF01648"/>
    </source>
</evidence>